<dbReference type="InterPro" id="IPR027417">
    <property type="entry name" value="P-loop_NTPase"/>
</dbReference>
<dbReference type="Proteomes" id="UP000190951">
    <property type="component" value="Chromosome"/>
</dbReference>
<dbReference type="PANTHER" id="PTHR42935:SF1">
    <property type="entry name" value="SLR0930 PROTEIN"/>
    <property type="match status" value="1"/>
</dbReference>
<reference evidence="1 2" key="1">
    <citation type="submission" date="2022-04" db="EMBL/GenBank/DDBJ databases">
        <title>Genome sequence of C. roseum typestrain.</title>
        <authorList>
            <person name="Poehlein A."/>
            <person name="Schoch T."/>
            <person name="Duerre P."/>
            <person name="Daniel R."/>
        </authorList>
    </citation>
    <scope>NUCLEOTIDE SEQUENCE [LARGE SCALE GENOMIC DNA]</scope>
    <source>
        <strain evidence="1 2">DSM 7320</strain>
    </source>
</reference>
<dbReference type="RefSeq" id="WP_077835779.1">
    <property type="nucleotide sequence ID" value="NZ_CP096983.1"/>
</dbReference>
<gene>
    <name evidence="1" type="ORF">CROST_041610</name>
</gene>
<dbReference type="SUPFAM" id="SSF52540">
    <property type="entry name" value="P-loop containing nucleoside triphosphate hydrolases"/>
    <property type="match status" value="1"/>
</dbReference>
<organism evidence="1 2">
    <name type="scientific">Clostridium felsineum</name>
    <dbReference type="NCBI Taxonomy" id="36839"/>
    <lineage>
        <taxon>Bacteria</taxon>
        <taxon>Bacillati</taxon>
        <taxon>Bacillota</taxon>
        <taxon>Clostridia</taxon>
        <taxon>Eubacteriales</taxon>
        <taxon>Clostridiaceae</taxon>
        <taxon>Clostridium</taxon>
    </lineage>
</organism>
<dbReference type="Pfam" id="PF05673">
    <property type="entry name" value="DUF815"/>
    <property type="match status" value="1"/>
</dbReference>
<dbReference type="InterPro" id="IPR008533">
    <property type="entry name" value="DUF815"/>
</dbReference>
<proteinExistence type="predicted"/>
<name>A0A1S8L2L8_9CLOT</name>
<dbReference type="STRING" id="84029.CROST_30350"/>
<dbReference type="AlphaFoldDB" id="A0A1S8L2L8"/>
<accession>A0A1S8L2L8</accession>
<keyword evidence="2" id="KW-1185">Reference proteome</keyword>
<evidence type="ECO:0000313" key="2">
    <source>
        <dbReference type="Proteomes" id="UP000190951"/>
    </source>
</evidence>
<dbReference type="Gene3D" id="3.40.50.300">
    <property type="entry name" value="P-loop containing nucleotide triphosphate hydrolases"/>
    <property type="match status" value="1"/>
</dbReference>
<sequence>MENLSSKEHLKELYTDINKLVVFRELLKDPIIIDLKELLLEALQSKKDEIKIKTTYYNIIHKLIKASETFGLKGNLLKAYLVHSIINSKNFFTGAVEKLGINIERSLYRAALNDIEILQYIMNVNLKDIINENTSLVIDYCPTLNKPTINMFNERKLEIIESENPETMLKKIINYYYEIGSGEMSSNVAFRWENGLVGVDNYDYIELSDIIGYTRQKEALKENTEAFINGYAANNVLLLGSRGTGKSSSVKAMLTEFYSKGLRLVEITKNQLLCFPDILSELKNRGKYFIVFIDDLSFEEGEIEYKQMKSFLDGGIEKVPSNVLVYATSNRRHLIKETWGDKLQNGEELHNSDTVNEKLSLSDRFGLKLTYLSPDQKEYFKIVEGLAKKLSLNIPDETLKKEAAAWALNQNGRSGRTAKQFINYICSRK</sequence>
<evidence type="ECO:0000313" key="1">
    <source>
        <dbReference type="EMBL" id="URZ13395.1"/>
    </source>
</evidence>
<dbReference type="PANTHER" id="PTHR42935">
    <property type="entry name" value="SLR0930 PROTEIN"/>
    <property type="match status" value="1"/>
</dbReference>
<dbReference type="KEGG" id="crw:CROST_041610"/>
<protein>
    <submittedName>
        <fullName evidence="1">Uncharacterized protein</fullName>
    </submittedName>
</protein>
<dbReference type="EMBL" id="CP096983">
    <property type="protein sequence ID" value="URZ13395.1"/>
    <property type="molecule type" value="Genomic_DNA"/>
</dbReference>
<dbReference type="CDD" id="cd00009">
    <property type="entry name" value="AAA"/>
    <property type="match status" value="1"/>
</dbReference>